<evidence type="ECO:0008006" key="3">
    <source>
        <dbReference type="Google" id="ProtNLM"/>
    </source>
</evidence>
<dbReference type="GO" id="GO:0006281">
    <property type="term" value="P:DNA repair"/>
    <property type="evidence" value="ECO:0007669"/>
    <property type="project" value="InterPro"/>
</dbReference>
<accession>A0A6C0D1U4</accession>
<proteinExistence type="predicted"/>
<evidence type="ECO:0000313" key="2">
    <source>
        <dbReference type="EMBL" id="QHT10738.1"/>
    </source>
</evidence>
<dbReference type="GO" id="GO:0016788">
    <property type="term" value="F:hydrolase activity, acting on ester bonds"/>
    <property type="evidence" value="ECO:0007669"/>
    <property type="project" value="InterPro"/>
</dbReference>
<protein>
    <recommendedName>
        <fullName evidence="3">Holliday junction resolvase RuvC</fullName>
    </recommendedName>
</protein>
<sequence length="176" mass="20532">MYLSIDVGIKNLAYIIYDKTIIEWGIIELCETNANKANMIDLGKKIFVLFEKQFTMHFDEVIIENQIGPSAIRMKNIQGMITMYFIQKGSEVVYWNSGNKLRFITKVKKIATYKERKKMGIAVTETIIKEFYPEHDISKKKKKDDLADCFLQLIDYLVKKGELNENIYTNAINIKL</sequence>
<dbReference type="InterPro" id="IPR012337">
    <property type="entry name" value="RNaseH-like_sf"/>
</dbReference>
<dbReference type="GO" id="GO:0000400">
    <property type="term" value="F:four-way junction DNA binding"/>
    <property type="evidence" value="ECO:0007669"/>
    <property type="project" value="InterPro"/>
</dbReference>
<dbReference type="Pfam" id="PF04848">
    <property type="entry name" value="Pox_A22"/>
    <property type="match status" value="1"/>
</dbReference>
<reference evidence="2" key="1">
    <citation type="journal article" date="2020" name="Nature">
        <title>Giant virus diversity and host interactions through global metagenomics.</title>
        <authorList>
            <person name="Schulz F."/>
            <person name="Roux S."/>
            <person name="Paez-Espino D."/>
            <person name="Jungbluth S."/>
            <person name="Walsh D.A."/>
            <person name="Denef V.J."/>
            <person name="McMahon K.D."/>
            <person name="Konstantinidis K.T."/>
            <person name="Eloe-Fadrosh E.A."/>
            <person name="Kyrpides N.C."/>
            <person name="Woyke T."/>
        </authorList>
    </citation>
    <scope>NUCLEOTIDE SEQUENCE</scope>
    <source>
        <strain evidence="2">GVMAG-M-3300023174-107</strain>
    </source>
</reference>
<evidence type="ECO:0000256" key="1">
    <source>
        <dbReference type="ARBA" id="ARBA00022801"/>
    </source>
</evidence>
<dbReference type="Gene3D" id="3.30.420.10">
    <property type="entry name" value="Ribonuclease H-like superfamily/Ribonuclease H"/>
    <property type="match status" value="1"/>
</dbReference>
<dbReference type="SUPFAM" id="SSF53098">
    <property type="entry name" value="Ribonuclease H-like"/>
    <property type="match status" value="1"/>
</dbReference>
<name>A0A6C0D1U4_9ZZZZ</name>
<dbReference type="InterPro" id="IPR036397">
    <property type="entry name" value="RNaseH_sf"/>
</dbReference>
<dbReference type="InterPro" id="IPR006932">
    <property type="entry name" value="HJ-resolvase_A22"/>
</dbReference>
<organism evidence="2">
    <name type="scientific">viral metagenome</name>
    <dbReference type="NCBI Taxonomy" id="1070528"/>
    <lineage>
        <taxon>unclassified sequences</taxon>
        <taxon>metagenomes</taxon>
        <taxon>organismal metagenomes</taxon>
    </lineage>
</organism>
<dbReference type="GO" id="GO:0000287">
    <property type="term" value="F:magnesium ion binding"/>
    <property type="evidence" value="ECO:0007669"/>
    <property type="project" value="InterPro"/>
</dbReference>
<dbReference type="AlphaFoldDB" id="A0A6C0D1U4"/>
<dbReference type="GO" id="GO:0006310">
    <property type="term" value="P:DNA recombination"/>
    <property type="evidence" value="ECO:0007669"/>
    <property type="project" value="InterPro"/>
</dbReference>
<dbReference type="EMBL" id="MN739526">
    <property type="protein sequence ID" value="QHT10738.1"/>
    <property type="molecule type" value="Genomic_DNA"/>
</dbReference>
<keyword evidence="1" id="KW-0378">Hydrolase</keyword>